<dbReference type="CDD" id="cd16345">
    <property type="entry name" value="LMWP_ArsC"/>
    <property type="match status" value="1"/>
</dbReference>
<evidence type="ECO:0000256" key="1">
    <source>
        <dbReference type="ARBA" id="ARBA00022849"/>
    </source>
</evidence>
<organism evidence="3 4">
    <name type="scientific">Halovibrio salipaludis</name>
    <dbReference type="NCBI Taxonomy" id="2032626"/>
    <lineage>
        <taxon>Bacteria</taxon>
        <taxon>Pseudomonadati</taxon>
        <taxon>Pseudomonadota</taxon>
        <taxon>Gammaproteobacteria</taxon>
        <taxon>Oceanospirillales</taxon>
        <taxon>Halomonadaceae</taxon>
        <taxon>Halovibrio</taxon>
    </lineage>
</organism>
<keyword evidence="4" id="KW-1185">Reference proteome</keyword>
<keyword evidence="1" id="KW-0059">Arsenical resistance</keyword>
<proteinExistence type="predicted"/>
<name>A0A2A2F9K7_9GAMM</name>
<dbReference type="InterPro" id="IPR023485">
    <property type="entry name" value="Ptyr_pPase"/>
</dbReference>
<gene>
    <name evidence="3" type="ORF">CK501_00350</name>
</gene>
<accession>A0A2A2F9K7</accession>
<evidence type="ECO:0000313" key="4">
    <source>
        <dbReference type="Proteomes" id="UP000218896"/>
    </source>
</evidence>
<comment type="caution">
    <text evidence="3">The sequence shown here is derived from an EMBL/GenBank/DDBJ whole genome shotgun (WGS) entry which is preliminary data.</text>
</comment>
<reference evidence="3 4" key="1">
    <citation type="submission" date="2017-08" db="EMBL/GenBank/DDBJ databases">
        <title>Halovibrio sewagensis sp. nov., isolated from wastewater of high salinity.</title>
        <authorList>
            <person name="Dong X."/>
            <person name="Zhang G."/>
        </authorList>
    </citation>
    <scope>NUCLEOTIDE SEQUENCE [LARGE SCALE GENOMIC DNA]</scope>
    <source>
        <strain evidence="3 4">YL5-2</strain>
    </source>
</reference>
<dbReference type="SMART" id="SM00226">
    <property type="entry name" value="LMWPc"/>
    <property type="match status" value="1"/>
</dbReference>
<dbReference type="InterPro" id="IPR036196">
    <property type="entry name" value="Ptyr_pPase_sf"/>
</dbReference>
<dbReference type="Proteomes" id="UP000218896">
    <property type="component" value="Unassembled WGS sequence"/>
</dbReference>
<dbReference type="PANTHER" id="PTHR43428:SF1">
    <property type="entry name" value="ARSENATE REDUCTASE"/>
    <property type="match status" value="1"/>
</dbReference>
<feature type="domain" description="Phosphotyrosine protein phosphatase I" evidence="2">
    <location>
        <begin position="1"/>
        <end position="134"/>
    </location>
</feature>
<dbReference type="AlphaFoldDB" id="A0A2A2F9K7"/>
<dbReference type="GO" id="GO:0046685">
    <property type="term" value="P:response to arsenic-containing substance"/>
    <property type="evidence" value="ECO:0007669"/>
    <property type="project" value="UniProtKB-KW"/>
</dbReference>
<dbReference type="Gene3D" id="3.40.50.2300">
    <property type="match status" value="1"/>
</dbReference>
<dbReference type="Pfam" id="PF01451">
    <property type="entry name" value="LMWPc"/>
    <property type="match status" value="1"/>
</dbReference>
<dbReference type="EMBL" id="NSKD01000001">
    <property type="protein sequence ID" value="PAU81638.1"/>
    <property type="molecule type" value="Genomic_DNA"/>
</dbReference>
<evidence type="ECO:0000259" key="2">
    <source>
        <dbReference type="SMART" id="SM00226"/>
    </source>
</evidence>
<sequence>MNVLFVCTGNSCRSQMAEGVLRHLAGDRVSVDSAGLEAHGQNPRAIKVMDEASVDIRDQASTILTDAHLEWADLVVTVCGDADESCPMLPPGTEKRHWGLPDPAKAQGSDETIMEQFRAVRDDIRARVESLIRDEVDGGQA</sequence>
<dbReference type="RefSeq" id="WP_095615744.1">
    <property type="nucleotide sequence ID" value="NZ_NSKD01000001.1"/>
</dbReference>
<dbReference type="PANTHER" id="PTHR43428">
    <property type="entry name" value="ARSENATE REDUCTASE"/>
    <property type="match status" value="1"/>
</dbReference>
<protein>
    <submittedName>
        <fullName evidence="3">Arsenate reductase</fullName>
    </submittedName>
</protein>
<dbReference type="SUPFAM" id="SSF52788">
    <property type="entry name" value="Phosphotyrosine protein phosphatases I"/>
    <property type="match status" value="1"/>
</dbReference>
<dbReference type="OrthoDB" id="9793058at2"/>
<evidence type="ECO:0000313" key="3">
    <source>
        <dbReference type="EMBL" id="PAU81638.1"/>
    </source>
</evidence>